<feature type="binding site" evidence="3">
    <location>
        <position position="182"/>
    </location>
    <ligand>
        <name>substrate</name>
    </ligand>
</feature>
<dbReference type="AlphaFoldDB" id="A0A9E2BFS1"/>
<keyword evidence="1 3" id="KW-0328">Glycosyltransferase</keyword>
<dbReference type="InterPro" id="IPR035994">
    <property type="entry name" value="Nucleoside_phosphorylase_sf"/>
</dbReference>
<reference evidence="5 6" key="1">
    <citation type="journal article" date="2021" name="bioRxiv">
        <title>Unique metabolic strategies in Hadean analogues reveal hints for primordial physiology.</title>
        <authorList>
            <person name="Nobu M.K."/>
            <person name="Nakai R."/>
            <person name="Tamazawa S."/>
            <person name="Mori H."/>
            <person name="Toyoda A."/>
            <person name="Ijiri A."/>
            <person name="Suzuki S."/>
            <person name="Kurokawa K."/>
            <person name="Kamagata Y."/>
            <person name="Tamaki H."/>
        </authorList>
    </citation>
    <scope>NUCLEOTIDE SEQUENCE [LARGE SCALE GENOMIC DNA]</scope>
    <source>
        <strain evidence="5">BS525</strain>
    </source>
</reference>
<keyword evidence="2 3" id="KW-0808">Transferase</keyword>
<dbReference type="Proteomes" id="UP000811545">
    <property type="component" value="Unassembled WGS sequence"/>
</dbReference>
<dbReference type="GO" id="GO:0006166">
    <property type="term" value="P:purine ribonucleoside salvage"/>
    <property type="evidence" value="ECO:0007669"/>
    <property type="project" value="UniProtKB-UniRule"/>
</dbReference>
<dbReference type="Gene3D" id="3.40.50.1580">
    <property type="entry name" value="Nucleoside phosphorylase domain"/>
    <property type="match status" value="1"/>
</dbReference>
<comment type="function">
    <text evidence="3">Purine nucleoside phosphorylase which is highly specific for 6-oxopurine nucleosides. Cleaves guanosine or inosine to respective bases and sugar-1-phosphate molecules. Involved in purine salvage.</text>
</comment>
<evidence type="ECO:0000256" key="2">
    <source>
        <dbReference type="ARBA" id="ARBA00022679"/>
    </source>
</evidence>
<comment type="catalytic activity">
    <reaction evidence="3">
        <text>a purine D-ribonucleoside + phosphate = a purine nucleobase + alpha-D-ribose 1-phosphate</text>
        <dbReference type="Rhea" id="RHEA:19805"/>
        <dbReference type="ChEBI" id="CHEBI:26386"/>
        <dbReference type="ChEBI" id="CHEBI:43474"/>
        <dbReference type="ChEBI" id="CHEBI:57720"/>
        <dbReference type="ChEBI" id="CHEBI:142355"/>
        <dbReference type="EC" id="2.4.2.1"/>
    </reaction>
</comment>
<feature type="site" description="Important for substrate specificity" evidence="3">
    <location>
        <position position="164"/>
    </location>
</feature>
<evidence type="ECO:0000259" key="4">
    <source>
        <dbReference type="Pfam" id="PF01048"/>
    </source>
</evidence>
<dbReference type="EC" id="2.4.2.1" evidence="3"/>
<name>A0A9E2BFS1_PSYF1</name>
<dbReference type="GO" id="GO:0019509">
    <property type="term" value="P:L-methionine salvage from methylthioadenosine"/>
    <property type="evidence" value="ECO:0007669"/>
    <property type="project" value="TreeGrafter"/>
</dbReference>
<accession>A0A9E2BFS1</accession>
<feature type="binding site" evidence="3">
    <location>
        <position position="9"/>
    </location>
    <ligand>
        <name>phosphate</name>
        <dbReference type="ChEBI" id="CHEBI:43474"/>
    </ligand>
</feature>
<dbReference type="HAMAP" id="MF_01963">
    <property type="entry name" value="MTAP"/>
    <property type="match status" value="1"/>
</dbReference>
<protein>
    <recommendedName>
        <fullName evidence="3">Probable 6-oxopurine nucleoside phosphorylase</fullName>
        <ecNumber evidence="3">2.4.2.1</ecNumber>
    </recommendedName>
    <alternativeName>
        <fullName evidence="3">Purine nucleoside phosphorylase</fullName>
        <shortName evidence="3">PNP</shortName>
    </alternativeName>
</protein>
<evidence type="ECO:0000313" key="5">
    <source>
        <dbReference type="EMBL" id="MBT9144796.1"/>
    </source>
</evidence>
<comment type="caution">
    <text evidence="3">Lacks conserved residue(s) required for the propagation of feature annotation.</text>
</comment>
<dbReference type="PANTHER" id="PTHR42679">
    <property type="entry name" value="S-METHYL-5'-THIOADENOSINE PHOSPHORYLASE"/>
    <property type="match status" value="1"/>
</dbReference>
<dbReference type="InterPro" id="IPR010044">
    <property type="entry name" value="MTAP"/>
</dbReference>
<gene>
    <name evidence="5" type="ORF">DDT42_00647</name>
</gene>
<dbReference type="CDD" id="cd09010">
    <property type="entry name" value="MTAP_SsMTAPII_like_MTIP"/>
    <property type="match status" value="1"/>
</dbReference>
<keyword evidence="3" id="KW-0660">Purine salvage</keyword>
<dbReference type="EMBL" id="QLTW01000023">
    <property type="protein sequence ID" value="MBT9144796.1"/>
    <property type="molecule type" value="Genomic_DNA"/>
</dbReference>
<feature type="binding site" evidence="3">
    <location>
        <begin position="49"/>
        <end position="50"/>
    </location>
    <ligand>
        <name>phosphate</name>
        <dbReference type="ChEBI" id="CHEBI:43474"/>
    </ligand>
</feature>
<dbReference type="InterPro" id="IPR000845">
    <property type="entry name" value="Nucleoside_phosphorylase_d"/>
</dbReference>
<dbReference type="NCBIfam" id="NF006599">
    <property type="entry name" value="PRK09136.1"/>
    <property type="match status" value="1"/>
</dbReference>
<comment type="pathway">
    <text evidence="3">Purine metabolism; purine nucleoside salvage.</text>
</comment>
<sequence>MKIGIIGGTGVYALEYIENPLEVNVATPFGIVTPSVGVYEGMEVAFLPRHGSAHSIPPHKVNYRANIYGLTKWGAKYVFSTAASGSLKKDFGPGHLVVLSDFLDFTKGRTSTFYEGGSDGVVHIDVTEPYCPVLRKIVYLSGMELKLPIHSSGIYACFEGPRFETPAEIRACQVLGAELVGMTNVPEVVLAREAGLHYTTIAISTNYAAGISSIPLSHEEVLEVMKTAGDAVTNLIFTSIKKVKMIKEICGCEEPKRKLPGL</sequence>
<dbReference type="SUPFAM" id="SSF53167">
    <property type="entry name" value="Purine and uridine phosphorylases"/>
    <property type="match status" value="1"/>
</dbReference>
<comment type="similarity">
    <text evidence="3">Belongs to the PNP/MTAP phosphorylase family. MTAP subfamily.</text>
</comment>
<proteinExistence type="inferred from homology"/>
<feature type="binding site" evidence="3">
    <location>
        <position position="183"/>
    </location>
    <ligand>
        <name>phosphate</name>
        <dbReference type="ChEBI" id="CHEBI:43474"/>
    </ligand>
</feature>
<dbReference type="GO" id="GO:0017061">
    <property type="term" value="F:S-methyl-5-thioadenosine phosphorylase activity"/>
    <property type="evidence" value="ECO:0007669"/>
    <property type="project" value="InterPro"/>
</dbReference>
<evidence type="ECO:0000256" key="1">
    <source>
        <dbReference type="ARBA" id="ARBA00022676"/>
    </source>
</evidence>
<dbReference type="PANTHER" id="PTHR42679:SF2">
    <property type="entry name" value="S-METHYL-5'-THIOADENOSINE PHOSPHORYLASE"/>
    <property type="match status" value="1"/>
</dbReference>
<evidence type="ECO:0000313" key="6">
    <source>
        <dbReference type="Proteomes" id="UP000811545"/>
    </source>
</evidence>
<comment type="miscellaneous">
    <text evidence="3">Although this enzyme belongs to the family of MTA phosphorylases based on sequence homology, it has been shown that conserved amino acid substitutions in the substrate binding pocket convert the substrate specificity of this enzyme from 6-aminopurines to 6-oxopurines.</text>
</comment>
<dbReference type="Pfam" id="PF01048">
    <property type="entry name" value="PNP_UDP_1"/>
    <property type="match status" value="1"/>
</dbReference>
<dbReference type="GO" id="GO:0005829">
    <property type="term" value="C:cytosol"/>
    <property type="evidence" value="ECO:0007669"/>
    <property type="project" value="TreeGrafter"/>
</dbReference>
<organism evidence="5 6">
    <name type="scientific">Psychracetigena formicireducens</name>
    <dbReference type="NCBI Taxonomy" id="2986056"/>
    <lineage>
        <taxon>Bacteria</taxon>
        <taxon>Bacillati</taxon>
        <taxon>Candidatus Lithacetigenota</taxon>
        <taxon>Candidatus Psychracetigena</taxon>
    </lineage>
</organism>
<evidence type="ECO:0000256" key="3">
    <source>
        <dbReference type="HAMAP-Rule" id="MF_01963"/>
    </source>
</evidence>
<comment type="caution">
    <text evidence="5">The sequence shown here is derived from an EMBL/GenBank/DDBJ whole genome shotgun (WGS) entry which is preliminary data.</text>
</comment>
<feature type="domain" description="Nucleoside phosphorylase" evidence="4">
    <location>
        <begin position="2"/>
        <end position="240"/>
    </location>
</feature>
<comment type="subunit">
    <text evidence="3">Homohexamer. Dimer of a homotrimer.</text>
</comment>
<feature type="binding site" evidence="3">
    <location>
        <begin position="206"/>
        <end position="208"/>
    </location>
    <ligand>
        <name>substrate</name>
    </ligand>
</feature>
<feature type="site" description="Important for substrate specificity" evidence="3">
    <location>
        <position position="218"/>
    </location>
</feature>